<evidence type="ECO:0000313" key="3">
    <source>
        <dbReference type="Proteomes" id="UP000054477"/>
    </source>
</evidence>
<evidence type="ECO:0000313" key="2">
    <source>
        <dbReference type="EMBL" id="KIJ96215.1"/>
    </source>
</evidence>
<gene>
    <name evidence="2" type="ORF">K443DRAFT_10789</name>
</gene>
<feature type="compositionally biased region" description="Pro residues" evidence="1">
    <location>
        <begin position="13"/>
        <end position="22"/>
    </location>
</feature>
<dbReference type="EMBL" id="KN838729">
    <property type="protein sequence ID" value="KIJ96215.1"/>
    <property type="molecule type" value="Genomic_DNA"/>
</dbReference>
<reference evidence="2 3" key="1">
    <citation type="submission" date="2014-04" db="EMBL/GenBank/DDBJ databases">
        <authorList>
            <consortium name="DOE Joint Genome Institute"/>
            <person name="Kuo A."/>
            <person name="Kohler A."/>
            <person name="Nagy L.G."/>
            <person name="Floudas D."/>
            <person name="Copeland A."/>
            <person name="Barry K.W."/>
            <person name="Cichocki N."/>
            <person name="Veneault-Fourrey C."/>
            <person name="LaButti K."/>
            <person name="Lindquist E.A."/>
            <person name="Lipzen A."/>
            <person name="Lundell T."/>
            <person name="Morin E."/>
            <person name="Murat C."/>
            <person name="Sun H."/>
            <person name="Tunlid A."/>
            <person name="Henrissat B."/>
            <person name="Grigoriev I.V."/>
            <person name="Hibbett D.S."/>
            <person name="Martin F."/>
            <person name="Nordberg H.P."/>
            <person name="Cantor M.N."/>
            <person name="Hua S.X."/>
        </authorList>
    </citation>
    <scope>NUCLEOTIDE SEQUENCE [LARGE SCALE GENOMIC DNA]</scope>
    <source>
        <strain evidence="2 3">LaAM-08-1</strain>
    </source>
</reference>
<protein>
    <submittedName>
        <fullName evidence="2">Uncharacterized protein</fullName>
    </submittedName>
</protein>
<accession>A0A0C9WV04</accession>
<proteinExistence type="predicted"/>
<dbReference type="Proteomes" id="UP000054477">
    <property type="component" value="Unassembled WGS sequence"/>
</dbReference>
<reference evidence="3" key="2">
    <citation type="submission" date="2015-01" db="EMBL/GenBank/DDBJ databases">
        <title>Evolutionary Origins and Diversification of the Mycorrhizal Mutualists.</title>
        <authorList>
            <consortium name="DOE Joint Genome Institute"/>
            <consortium name="Mycorrhizal Genomics Consortium"/>
            <person name="Kohler A."/>
            <person name="Kuo A."/>
            <person name="Nagy L.G."/>
            <person name="Floudas D."/>
            <person name="Copeland A."/>
            <person name="Barry K.W."/>
            <person name="Cichocki N."/>
            <person name="Veneault-Fourrey C."/>
            <person name="LaButti K."/>
            <person name="Lindquist E.A."/>
            <person name="Lipzen A."/>
            <person name="Lundell T."/>
            <person name="Morin E."/>
            <person name="Murat C."/>
            <person name="Riley R."/>
            <person name="Ohm R."/>
            <person name="Sun H."/>
            <person name="Tunlid A."/>
            <person name="Henrissat B."/>
            <person name="Grigoriev I.V."/>
            <person name="Hibbett D.S."/>
            <person name="Martin F."/>
        </authorList>
    </citation>
    <scope>NUCLEOTIDE SEQUENCE [LARGE SCALE GENOMIC DNA]</scope>
    <source>
        <strain evidence="3">LaAM-08-1</strain>
    </source>
</reference>
<organism evidence="2 3">
    <name type="scientific">Laccaria amethystina LaAM-08-1</name>
    <dbReference type="NCBI Taxonomy" id="1095629"/>
    <lineage>
        <taxon>Eukaryota</taxon>
        <taxon>Fungi</taxon>
        <taxon>Dikarya</taxon>
        <taxon>Basidiomycota</taxon>
        <taxon>Agaricomycotina</taxon>
        <taxon>Agaricomycetes</taxon>
        <taxon>Agaricomycetidae</taxon>
        <taxon>Agaricales</taxon>
        <taxon>Agaricineae</taxon>
        <taxon>Hydnangiaceae</taxon>
        <taxon>Laccaria</taxon>
    </lineage>
</organism>
<keyword evidence="3" id="KW-1185">Reference proteome</keyword>
<dbReference type="AlphaFoldDB" id="A0A0C9WV04"/>
<sequence>MAHSHSSLFPGPQLMPLPPPMQQLPSTTQNGDDHPRMTTPADMPATPLDDANDTSAPDVQDEGEGYDEVLNRLSAEDEMQNVG</sequence>
<dbReference type="HOGENOM" id="CLU_2542908_0_0_1"/>
<feature type="region of interest" description="Disordered" evidence="1">
    <location>
        <begin position="1"/>
        <end position="83"/>
    </location>
</feature>
<evidence type="ECO:0000256" key="1">
    <source>
        <dbReference type="SAM" id="MobiDB-lite"/>
    </source>
</evidence>
<name>A0A0C9WV04_9AGAR</name>